<name>A0A7C3FZR1_9PROT</name>
<dbReference type="AlphaFoldDB" id="A0A7C3FZR1"/>
<comment type="caution">
    <text evidence="3">The sequence shown here is derived from an EMBL/GenBank/DDBJ whole genome shotgun (WGS) entry which is preliminary data.</text>
</comment>
<feature type="domain" description="CN hydrolase" evidence="2">
    <location>
        <begin position="21"/>
        <end position="282"/>
    </location>
</feature>
<dbReference type="InterPro" id="IPR003010">
    <property type="entry name" value="C-N_Hydrolase"/>
</dbReference>
<dbReference type="CDD" id="cd07582">
    <property type="entry name" value="nitrilase_4"/>
    <property type="match status" value="1"/>
</dbReference>
<evidence type="ECO:0000259" key="2">
    <source>
        <dbReference type="PROSITE" id="PS50263"/>
    </source>
</evidence>
<sequence>MTTAQTLLGPNYYALALQTEVQAINGCSSRDDARRVMNSNLKRLATEIAGSKKFIGPDTRLVVLPEYFLTAYPLGDSIAQWADKACLDMDGAEYEALSRIAQDNDIFLAGNAYELDAHFPGLYFQTSFIIAPNGNVVLRYRRLNSMFAPTPHDVWDKYLDIYGLQGVFPVAKTEIGNLAAIASEEILYPEIARCLAVRGAEVFVHSTGEMGNVSHTPKNICRAARAVENMAYVVSANSGSIIGHQLPASATDGRSAILDYQGRVMVESGWGPTMTAHSQIDLNALRVHRRRPAMGNTLARQRFEVFAQSYAELGSQKANALLGQDGEITIPDRDHFIKTQMRAIAQLVKNGVI</sequence>
<dbReference type="InterPro" id="IPR036526">
    <property type="entry name" value="C-N_Hydrolase_sf"/>
</dbReference>
<dbReference type="SUPFAM" id="SSF56317">
    <property type="entry name" value="Carbon-nitrogen hydrolase"/>
    <property type="match status" value="1"/>
</dbReference>
<dbReference type="EMBL" id="DRMN01000193">
    <property type="protein sequence ID" value="HFB54851.1"/>
    <property type="molecule type" value="Genomic_DNA"/>
</dbReference>
<dbReference type="Gene3D" id="3.60.110.10">
    <property type="entry name" value="Carbon-nitrogen hydrolase"/>
    <property type="match status" value="1"/>
</dbReference>
<dbReference type="PANTHER" id="PTHR43674">
    <property type="entry name" value="NITRILASE C965.09-RELATED"/>
    <property type="match status" value="1"/>
</dbReference>
<evidence type="ECO:0000313" key="3">
    <source>
        <dbReference type="EMBL" id="HFB54851.1"/>
    </source>
</evidence>
<dbReference type="PANTHER" id="PTHR43674:SF2">
    <property type="entry name" value="BETA-UREIDOPROPIONASE"/>
    <property type="match status" value="1"/>
</dbReference>
<gene>
    <name evidence="3" type="ORF">ENJ46_02915</name>
</gene>
<evidence type="ECO:0000256" key="1">
    <source>
        <dbReference type="ARBA" id="ARBA00022801"/>
    </source>
</evidence>
<dbReference type="Proteomes" id="UP000886042">
    <property type="component" value="Unassembled WGS sequence"/>
</dbReference>
<organism evidence="3">
    <name type="scientific">Hellea balneolensis</name>
    <dbReference type="NCBI Taxonomy" id="287478"/>
    <lineage>
        <taxon>Bacteria</taxon>
        <taxon>Pseudomonadati</taxon>
        <taxon>Pseudomonadota</taxon>
        <taxon>Alphaproteobacteria</taxon>
        <taxon>Maricaulales</taxon>
        <taxon>Robiginitomaculaceae</taxon>
        <taxon>Hellea</taxon>
    </lineage>
</organism>
<dbReference type="GO" id="GO:0016811">
    <property type="term" value="F:hydrolase activity, acting on carbon-nitrogen (but not peptide) bonds, in linear amides"/>
    <property type="evidence" value="ECO:0007669"/>
    <property type="project" value="TreeGrafter"/>
</dbReference>
<dbReference type="InterPro" id="IPR050345">
    <property type="entry name" value="Aliph_Amidase/BUP"/>
</dbReference>
<dbReference type="PROSITE" id="PS50263">
    <property type="entry name" value="CN_HYDROLASE"/>
    <property type="match status" value="1"/>
</dbReference>
<reference evidence="3" key="1">
    <citation type="journal article" date="2020" name="mSystems">
        <title>Genome- and Community-Level Interaction Insights into Carbon Utilization and Element Cycling Functions of Hydrothermarchaeota in Hydrothermal Sediment.</title>
        <authorList>
            <person name="Zhou Z."/>
            <person name="Liu Y."/>
            <person name="Xu W."/>
            <person name="Pan J."/>
            <person name="Luo Z.H."/>
            <person name="Li M."/>
        </authorList>
    </citation>
    <scope>NUCLEOTIDE SEQUENCE [LARGE SCALE GENOMIC DNA]</scope>
    <source>
        <strain evidence="3">HyVt-489</strain>
    </source>
</reference>
<keyword evidence="1" id="KW-0378">Hydrolase</keyword>
<accession>A0A7C3FZR1</accession>
<dbReference type="Pfam" id="PF00795">
    <property type="entry name" value="CN_hydrolase"/>
    <property type="match status" value="1"/>
</dbReference>
<proteinExistence type="predicted"/>
<protein>
    <submittedName>
        <fullName evidence="3">Nitrilase</fullName>
    </submittedName>
</protein>